<feature type="non-terminal residue" evidence="1">
    <location>
        <position position="73"/>
    </location>
</feature>
<dbReference type="AlphaFoldDB" id="X1GS73"/>
<protein>
    <submittedName>
        <fullName evidence="1">Uncharacterized protein</fullName>
    </submittedName>
</protein>
<accession>X1GS73</accession>
<dbReference type="EMBL" id="BARU01012003">
    <property type="protein sequence ID" value="GAH35873.1"/>
    <property type="molecule type" value="Genomic_DNA"/>
</dbReference>
<gene>
    <name evidence="1" type="ORF">S03H2_22325</name>
</gene>
<name>X1GS73_9ZZZZ</name>
<organism evidence="1">
    <name type="scientific">marine sediment metagenome</name>
    <dbReference type="NCBI Taxonomy" id="412755"/>
    <lineage>
        <taxon>unclassified sequences</taxon>
        <taxon>metagenomes</taxon>
        <taxon>ecological metagenomes</taxon>
    </lineage>
</organism>
<comment type="caution">
    <text evidence="1">The sequence shown here is derived from an EMBL/GenBank/DDBJ whole genome shotgun (WGS) entry which is preliminary data.</text>
</comment>
<reference evidence="1" key="1">
    <citation type="journal article" date="2014" name="Front. Microbiol.">
        <title>High frequency of phylogenetically diverse reductive dehalogenase-homologous genes in deep subseafloor sedimentary metagenomes.</title>
        <authorList>
            <person name="Kawai M."/>
            <person name="Futagami T."/>
            <person name="Toyoda A."/>
            <person name="Takaki Y."/>
            <person name="Nishi S."/>
            <person name="Hori S."/>
            <person name="Arai W."/>
            <person name="Tsubouchi T."/>
            <person name="Morono Y."/>
            <person name="Uchiyama I."/>
            <person name="Ito T."/>
            <person name="Fujiyama A."/>
            <person name="Inagaki F."/>
            <person name="Takami H."/>
        </authorList>
    </citation>
    <scope>NUCLEOTIDE SEQUENCE</scope>
    <source>
        <strain evidence="1">Expedition CK06-06</strain>
    </source>
</reference>
<sequence>MNKKVMLFTVIILSSLAVMSVYNANSTYAGVQPIANLVCKTNGGGVRPDYCLYIAQYLREIGIEIEVKVEEWT</sequence>
<proteinExistence type="predicted"/>
<evidence type="ECO:0000313" key="1">
    <source>
        <dbReference type="EMBL" id="GAH35873.1"/>
    </source>
</evidence>